<feature type="region of interest" description="Disordered" evidence="4">
    <location>
        <begin position="1"/>
        <end position="199"/>
    </location>
</feature>
<evidence type="ECO:0008006" key="7">
    <source>
        <dbReference type="Google" id="ProtNLM"/>
    </source>
</evidence>
<dbReference type="RefSeq" id="XP_018270680.1">
    <property type="nucleotide sequence ID" value="XM_018416908.1"/>
</dbReference>
<feature type="compositionally biased region" description="Acidic residues" evidence="4">
    <location>
        <begin position="92"/>
        <end position="101"/>
    </location>
</feature>
<dbReference type="OrthoDB" id="4703at2759"/>
<feature type="compositionally biased region" description="Low complexity" evidence="4">
    <location>
        <begin position="483"/>
        <end position="505"/>
    </location>
</feature>
<evidence type="ECO:0000256" key="1">
    <source>
        <dbReference type="ARBA" id="ARBA00004123"/>
    </source>
</evidence>
<dbReference type="EMBL" id="KQ474079">
    <property type="protein sequence ID" value="KPV74631.1"/>
    <property type="molecule type" value="Genomic_DNA"/>
</dbReference>
<sequence length="941" mass="98033">MAARPRRSTASTSYAHLLAPLNLTSSSSSSSSDEALDSNKTRPGHDATSQAPDTKPKKKRKPVYIPDESSGSEFELPDKHPGAPGGAGTARDDDDDDDDDSAAGSALDLDDLDDGASISGASGLSGSIVGGSPPPGGARRGAGGRGRGRGRGRGARTGVSAGRSAGRASVVVAASAVAQRTGSAAGGVAPPRAKPSDRHPATALGLQHPWIGPLAALAPSVPLEGEGKRGAPRRFAAGRAGEPGVLRDEQVHELLEMHSGNPFGVDKAWARDMDYVPGRYDVGVAGEGKVREREKWGGWYDELEVKDEDIVGVSSHHVSHFLPRQVYPTDRPSTIFTPSVPLPGSKEAADAAAAAAADSPAPDPSLDLPIPPVELQTSTAPSTSRGPSTASQQDTSSELDGRIRLLCGGIVASGIEEQAVELERFETRRLDEIVSKKPGHLFNAGAPIGSLAFAPRADGPSDKEYLLVTTTSSPDALLRHPLSSSSSSSATGTASSSTSSSTTSPSALLQLWSVPSGTSLAPETADDDSARMRLELALCVNGLGECKEAAWCPRGGRAARAAAAGSKDGEGKGKGREDAMDVDDEAGEAEGAAGEDKGNVGLVAGVFGDGTVAVLAVPDPERAREKLRVEEDEVAFVKASPLLRLQLPDTSIYALAWGGHEVLAAGCLNGYIAVWRVGDILLSGKQPDRPLRPTHYFSAHTAVIRQLVFISTPPPKLDNRAEHDLDGAPTGIVSVGYDGSALLSDLREPGGATSVLTHERTALYTVAFSAHTGMAYTTDADDRVKGLGLKPSMQGNEGRVTIHRGPVWSVAASPHHATTLSASLDGTAMLASGVRALRKRRLRGHYLTRLYRLEVERTSGAVRMWDNLDVEFRGALDPYNPFSKTSSSVPLERSTAAWPPEQAVTAAAWHPTLTLAPLCATGTAIGLGRIDWAERGQTASS</sequence>
<dbReference type="STRING" id="578459.A0A194S5D9"/>
<dbReference type="InterPro" id="IPR052416">
    <property type="entry name" value="GTF3C_component"/>
</dbReference>
<evidence type="ECO:0000313" key="5">
    <source>
        <dbReference type="EMBL" id="KPV74631.1"/>
    </source>
</evidence>
<dbReference type="SMART" id="SM00320">
    <property type="entry name" value="WD40"/>
    <property type="match status" value="3"/>
</dbReference>
<feature type="compositionally biased region" description="Low complexity" evidence="4">
    <location>
        <begin position="156"/>
        <end position="178"/>
    </location>
</feature>
<keyword evidence="2" id="KW-0804">Transcription</keyword>
<gene>
    <name evidence="5" type="ORF">RHOBADRAFT_53596</name>
</gene>
<feature type="region of interest" description="Disordered" evidence="4">
    <location>
        <begin position="330"/>
        <end position="397"/>
    </location>
</feature>
<name>A0A194S5D9_RHOGW</name>
<evidence type="ECO:0000256" key="4">
    <source>
        <dbReference type="SAM" id="MobiDB-lite"/>
    </source>
</evidence>
<keyword evidence="3" id="KW-0539">Nucleus</keyword>
<dbReference type="GeneID" id="28977356"/>
<evidence type="ECO:0000256" key="3">
    <source>
        <dbReference type="ARBA" id="ARBA00023242"/>
    </source>
</evidence>
<dbReference type="InterPro" id="IPR015943">
    <property type="entry name" value="WD40/YVTN_repeat-like_dom_sf"/>
</dbReference>
<dbReference type="PANTHER" id="PTHR15052:SF2">
    <property type="entry name" value="GENERAL TRANSCRIPTION FACTOR 3C POLYPEPTIDE 2"/>
    <property type="match status" value="1"/>
</dbReference>
<dbReference type="Gene3D" id="2.130.10.10">
    <property type="entry name" value="YVTN repeat-like/Quinoprotein amine dehydrogenase"/>
    <property type="match status" value="1"/>
</dbReference>
<reference evidence="5 6" key="1">
    <citation type="journal article" date="2015" name="Front. Microbiol.">
        <title>Genome sequence of the plant growth promoting endophytic yeast Rhodotorula graminis WP1.</title>
        <authorList>
            <person name="Firrincieli A."/>
            <person name="Otillar R."/>
            <person name="Salamov A."/>
            <person name="Schmutz J."/>
            <person name="Khan Z."/>
            <person name="Redman R.S."/>
            <person name="Fleck N.D."/>
            <person name="Lindquist E."/>
            <person name="Grigoriev I.V."/>
            <person name="Doty S.L."/>
        </authorList>
    </citation>
    <scope>NUCLEOTIDE SEQUENCE [LARGE SCALE GENOMIC DNA]</scope>
    <source>
        <strain evidence="5 6">WP1</strain>
    </source>
</reference>
<keyword evidence="6" id="KW-1185">Reference proteome</keyword>
<feature type="compositionally biased region" description="Polar residues" evidence="4">
    <location>
        <begin position="375"/>
        <end position="397"/>
    </location>
</feature>
<proteinExistence type="predicted"/>
<feature type="region of interest" description="Disordered" evidence="4">
    <location>
        <begin position="476"/>
        <end position="505"/>
    </location>
</feature>
<dbReference type="GO" id="GO:0000127">
    <property type="term" value="C:transcription factor TFIIIC complex"/>
    <property type="evidence" value="ECO:0007669"/>
    <property type="project" value="TreeGrafter"/>
</dbReference>
<dbReference type="InterPro" id="IPR001680">
    <property type="entry name" value="WD40_rpt"/>
</dbReference>
<comment type="subcellular location">
    <subcellularLocation>
        <location evidence="1">Nucleus</location>
    </subcellularLocation>
</comment>
<accession>A0A194S5D9</accession>
<feature type="compositionally biased region" description="Low complexity" evidence="4">
    <location>
        <begin position="115"/>
        <end position="131"/>
    </location>
</feature>
<evidence type="ECO:0000313" key="6">
    <source>
        <dbReference type="Proteomes" id="UP000053890"/>
    </source>
</evidence>
<organism evidence="5 6">
    <name type="scientific">Rhodotorula graminis (strain WP1)</name>
    <dbReference type="NCBI Taxonomy" id="578459"/>
    <lineage>
        <taxon>Eukaryota</taxon>
        <taxon>Fungi</taxon>
        <taxon>Dikarya</taxon>
        <taxon>Basidiomycota</taxon>
        <taxon>Pucciniomycotina</taxon>
        <taxon>Microbotryomycetes</taxon>
        <taxon>Sporidiobolales</taxon>
        <taxon>Sporidiobolaceae</taxon>
        <taxon>Rhodotorula</taxon>
    </lineage>
</organism>
<dbReference type="OMA" id="KWGGWYD"/>
<dbReference type="AlphaFoldDB" id="A0A194S5D9"/>
<feature type="compositionally biased region" description="Low complexity" evidence="4">
    <location>
        <begin position="350"/>
        <end position="368"/>
    </location>
</feature>
<dbReference type="Proteomes" id="UP000053890">
    <property type="component" value="Unassembled WGS sequence"/>
</dbReference>
<dbReference type="PANTHER" id="PTHR15052">
    <property type="entry name" value="RNA POLYMERASE III TRANSCRIPTION INITIATION FACTOR COMPLEX SUBUNIT"/>
    <property type="match status" value="1"/>
</dbReference>
<dbReference type="InterPro" id="IPR036322">
    <property type="entry name" value="WD40_repeat_dom_sf"/>
</dbReference>
<dbReference type="GO" id="GO:0006383">
    <property type="term" value="P:transcription by RNA polymerase III"/>
    <property type="evidence" value="ECO:0007669"/>
    <property type="project" value="TreeGrafter"/>
</dbReference>
<dbReference type="GO" id="GO:0005634">
    <property type="term" value="C:nucleus"/>
    <property type="evidence" value="ECO:0007669"/>
    <property type="project" value="UniProtKB-SubCell"/>
</dbReference>
<evidence type="ECO:0000256" key="2">
    <source>
        <dbReference type="ARBA" id="ARBA00023163"/>
    </source>
</evidence>
<dbReference type="SUPFAM" id="SSF50978">
    <property type="entry name" value="WD40 repeat-like"/>
    <property type="match status" value="1"/>
</dbReference>
<protein>
    <recommendedName>
        <fullName evidence="7">Transcription factor TFIIIC complex subunit Tfc6</fullName>
    </recommendedName>
</protein>